<proteinExistence type="predicted"/>
<evidence type="ECO:0008006" key="4">
    <source>
        <dbReference type="Google" id="ProtNLM"/>
    </source>
</evidence>
<keyword evidence="1" id="KW-1133">Transmembrane helix</keyword>
<feature type="transmembrane region" description="Helical" evidence="1">
    <location>
        <begin position="158"/>
        <end position="175"/>
    </location>
</feature>
<feature type="transmembrane region" description="Helical" evidence="1">
    <location>
        <begin position="51"/>
        <end position="69"/>
    </location>
</feature>
<evidence type="ECO:0000313" key="2">
    <source>
        <dbReference type="EMBL" id="GAA1571199.1"/>
    </source>
</evidence>
<sequence>MLARLNAPADTWELIWAWVGRVLVVNLGLAVTNLPLLLALSVVDRPWRSPVFFAVLSLGLGPSLAAAFAHLHGDPFVRSYRRHFARAALRWSVVVAGLGILAADVVALHDADPGALLVPMLAVLALLLLAAGVLWLAMLPLHHPGGARGALWVAVRRWPLSLLSITVLAAAAAAVNQAPVAGLATVPGCALLVAWHNSRVALTT</sequence>
<evidence type="ECO:0000313" key="3">
    <source>
        <dbReference type="Proteomes" id="UP001501470"/>
    </source>
</evidence>
<reference evidence="2 3" key="1">
    <citation type="journal article" date="2019" name="Int. J. Syst. Evol. Microbiol.">
        <title>The Global Catalogue of Microorganisms (GCM) 10K type strain sequencing project: providing services to taxonomists for standard genome sequencing and annotation.</title>
        <authorList>
            <consortium name="The Broad Institute Genomics Platform"/>
            <consortium name="The Broad Institute Genome Sequencing Center for Infectious Disease"/>
            <person name="Wu L."/>
            <person name="Ma J."/>
        </authorList>
    </citation>
    <scope>NUCLEOTIDE SEQUENCE [LARGE SCALE GENOMIC DNA]</scope>
    <source>
        <strain evidence="2 3">JCM 15933</strain>
    </source>
</reference>
<accession>A0ABN2DA12</accession>
<feature type="transmembrane region" description="Helical" evidence="1">
    <location>
        <begin position="15"/>
        <end position="39"/>
    </location>
</feature>
<keyword evidence="1" id="KW-0812">Transmembrane</keyword>
<evidence type="ECO:0000256" key="1">
    <source>
        <dbReference type="SAM" id="Phobius"/>
    </source>
</evidence>
<organism evidence="2 3">
    <name type="scientific">Dactylosporangium maewongense</name>
    <dbReference type="NCBI Taxonomy" id="634393"/>
    <lineage>
        <taxon>Bacteria</taxon>
        <taxon>Bacillati</taxon>
        <taxon>Actinomycetota</taxon>
        <taxon>Actinomycetes</taxon>
        <taxon>Micromonosporales</taxon>
        <taxon>Micromonosporaceae</taxon>
        <taxon>Dactylosporangium</taxon>
    </lineage>
</organism>
<dbReference type="EMBL" id="BAAAQD010000046">
    <property type="protein sequence ID" value="GAA1571199.1"/>
    <property type="molecule type" value="Genomic_DNA"/>
</dbReference>
<protein>
    <recommendedName>
        <fullName evidence="4">DUF624 domain-containing protein</fullName>
    </recommendedName>
</protein>
<feature type="transmembrane region" description="Helical" evidence="1">
    <location>
        <begin position="89"/>
        <end position="108"/>
    </location>
</feature>
<keyword evidence="1" id="KW-0472">Membrane</keyword>
<gene>
    <name evidence="2" type="ORF">GCM10009827_111330</name>
</gene>
<dbReference type="Proteomes" id="UP001501470">
    <property type="component" value="Unassembled WGS sequence"/>
</dbReference>
<name>A0ABN2DA12_9ACTN</name>
<keyword evidence="3" id="KW-1185">Reference proteome</keyword>
<comment type="caution">
    <text evidence="2">The sequence shown here is derived from an EMBL/GenBank/DDBJ whole genome shotgun (WGS) entry which is preliminary data.</text>
</comment>
<feature type="transmembrane region" description="Helical" evidence="1">
    <location>
        <begin position="115"/>
        <end position="138"/>
    </location>
</feature>
<dbReference type="RefSeq" id="WP_344514343.1">
    <property type="nucleotide sequence ID" value="NZ_BAAAQD010000046.1"/>
</dbReference>